<keyword evidence="1" id="KW-0597">Phosphoprotein</keyword>
<dbReference type="Proteomes" id="UP000245657">
    <property type="component" value="Unassembled WGS sequence"/>
</dbReference>
<protein>
    <submittedName>
        <fullName evidence="3">Two-component system response regulator</fullName>
    </submittedName>
</protein>
<dbReference type="PANTHER" id="PTHR43228:SF1">
    <property type="entry name" value="TWO-COMPONENT RESPONSE REGULATOR ARR22"/>
    <property type="match status" value="1"/>
</dbReference>
<dbReference type="AlphaFoldDB" id="A0A2V2MX53"/>
<evidence type="ECO:0000256" key="1">
    <source>
        <dbReference type="PROSITE-ProRule" id="PRU00169"/>
    </source>
</evidence>
<dbReference type="PROSITE" id="PS50110">
    <property type="entry name" value="RESPONSE_REGULATORY"/>
    <property type="match status" value="1"/>
</dbReference>
<reference evidence="3 4" key="1">
    <citation type="submission" date="2018-05" db="EMBL/GenBank/DDBJ databases">
        <title>Draft genome of Methanospirillum lacunae Ki8-1.</title>
        <authorList>
            <person name="Dueholm M.S."/>
            <person name="Nielsen P.H."/>
            <person name="Bakmann L.F."/>
            <person name="Otzen D.E."/>
        </authorList>
    </citation>
    <scope>NUCLEOTIDE SEQUENCE [LARGE SCALE GENOMIC DNA]</scope>
    <source>
        <strain evidence="3 4">Ki8-1</strain>
    </source>
</reference>
<dbReference type="OrthoDB" id="2830at2157"/>
<dbReference type="GeneID" id="97548567"/>
<evidence type="ECO:0000259" key="2">
    <source>
        <dbReference type="PROSITE" id="PS50110"/>
    </source>
</evidence>
<gene>
    <name evidence="3" type="ORF">DK846_07220</name>
</gene>
<sequence>MGTLLLVDDASYMRRLIGIMAKKGGHKIVGEAETGEQAIDLFVRLSPDLVILDILMPDMDGLAVLKRIKELDSNARVIMCTASEQSHHVQEALSSGAQGYIVKPFTQESLNEKINTALSS</sequence>
<organism evidence="3 4">
    <name type="scientific">Methanospirillum lacunae</name>
    <dbReference type="NCBI Taxonomy" id="668570"/>
    <lineage>
        <taxon>Archaea</taxon>
        <taxon>Methanobacteriati</taxon>
        <taxon>Methanobacteriota</taxon>
        <taxon>Stenosarchaea group</taxon>
        <taxon>Methanomicrobia</taxon>
        <taxon>Methanomicrobiales</taxon>
        <taxon>Methanospirillaceae</taxon>
        <taxon>Methanospirillum</taxon>
    </lineage>
</organism>
<evidence type="ECO:0000313" key="3">
    <source>
        <dbReference type="EMBL" id="PWR72734.1"/>
    </source>
</evidence>
<dbReference type="Gene3D" id="3.40.50.2300">
    <property type="match status" value="1"/>
</dbReference>
<dbReference type="GO" id="GO:0000160">
    <property type="term" value="P:phosphorelay signal transduction system"/>
    <property type="evidence" value="ECO:0007669"/>
    <property type="project" value="InterPro"/>
</dbReference>
<dbReference type="Pfam" id="PF00072">
    <property type="entry name" value="Response_reg"/>
    <property type="match status" value="1"/>
</dbReference>
<dbReference type="EMBL" id="QGMY01000006">
    <property type="protein sequence ID" value="PWR72734.1"/>
    <property type="molecule type" value="Genomic_DNA"/>
</dbReference>
<evidence type="ECO:0000313" key="4">
    <source>
        <dbReference type="Proteomes" id="UP000245657"/>
    </source>
</evidence>
<comment type="caution">
    <text evidence="3">The sequence shown here is derived from an EMBL/GenBank/DDBJ whole genome shotgun (WGS) entry which is preliminary data.</text>
</comment>
<dbReference type="InterPro" id="IPR011006">
    <property type="entry name" value="CheY-like_superfamily"/>
</dbReference>
<dbReference type="InterPro" id="IPR001789">
    <property type="entry name" value="Sig_transdc_resp-reg_receiver"/>
</dbReference>
<feature type="modified residue" description="4-aspartylphosphate" evidence="1">
    <location>
        <position position="53"/>
    </location>
</feature>
<dbReference type="InterPro" id="IPR052048">
    <property type="entry name" value="ST_Response_Regulator"/>
</dbReference>
<proteinExistence type="predicted"/>
<dbReference type="RefSeq" id="WP_109968245.1">
    <property type="nucleotide sequence ID" value="NZ_CP176093.1"/>
</dbReference>
<dbReference type="PANTHER" id="PTHR43228">
    <property type="entry name" value="TWO-COMPONENT RESPONSE REGULATOR"/>
    <property type="match status" value="1"/>
</dbReference>
<keyword evidence="4" id="KW-1185">Reference proteome</keyword>
<feature type="domain" description="Response regulatory" evidence="2">
    <location>
        <begin position="3"/>
        <end position="118"/>
    </location>
</feature>
<accession>A0A2V2MX53</accession>
<dbReference type="SUPFAM" id="SSF52172">
    <property type="entry name" value="CheY-like"/>
    <property type="match status" value="1"/>
</dbReference>
<dbReference type="SMART" id="SM00448">
    <property type="entry name" value="REC"/>
    <property type="match status" value="1"/>
</dbReference>
<name>A0A2V2MX53_9EURY</name>